<evidence type="ECO:0000313" key="2">
    <source>
        <dbReference type="EMBL" id="MPL96147.1"/>
    </source>
</evidence>
<dbReference type="NCBIfam" id="TIGR04131">
    <property type="entry name" value="Bac_Flav_CTERM"/>
    <property type="match status" value="1"/>
</dbReference>
<dbReference type="InterPro" id="IPR026341">
    <property type="entry name" value="T9SS_type_B"/>
</dbReference>
<name>A0A644VXW2_9ZZZZ</name>
<organism evidence="2">
    <name type="scientific">bioreactor metagenome</name>
    <dbReference type="NCBI Taxonomy" id="1076179"/>
    <lineage>
        <taxon>unclassified sequences</taxon>
        <taxon>metagenomes</taxon>
        <taxon>ecological metagenomes</taxon>
    </lineage>
</organism>
<dbReference type="SUPFAM" id="SSF49299">
    <property type="entry name" value="PKD domain"/>
    <property type="match status" value="1"/>
</dbReference>
<dbReference type="Gene3D" id="2.60.40.680">
    <property type="match status" value="1"/>
</dbReference>
<dbReference type="AlphaFoldDB" id="A0A644VXW2"/>
<feature type="domain" description="PKD" evidence="1">
    <location>
        <begin position="415"/>
        <end position="470"/>
    </location>
</feature>
<dbReference type="Gene3D" id="2.60.40.10">
    <property type="entry name" value="Immunoglobulins"/>
    <property type="match status" value="2"/>
</dbReference>
<evidence type="ECO:0000259" key="1">
    <source>
        <dbReference type="PROSITE" id="PS50093"/>
    </source>
</evidence>
<gene>
    <name evidence="2" type="ORF">SDC9_42322</name>
</gene>
<dbReference type="CDD" id="cd00146">
    <property type="entry name" value="PKD"/>
    <property type="match status" value="1"/>
</dbReference>
<dbReference type="InterPro" id="IPR035986">
    <property type="entry name" value="PKD_dom_sf"/>
</dbReference>
<dbReference type="InterPro" id="IPR000601">
    <property type="entry name" value="PKD_dom"/>
</dbReference>
<dbReference type="Pfam" id="PF13585">
    <property type="entry name" value="CHU_C"/>
    <property type="match status" value="1"/>
</dbReference>
<comment type="caution">
    <text evidence="2">The sequence shown here is derived from an EMBL/GenBank/DDBJ whole genome shotgun (WGS) entry which is preliminary data.</text>
</comment>
<dbReference type="PROSITE" id="PS50093">
    <property type="entry name" value="PKD"/>
    <property type="match status" value="1"/>
</dbReference>
<proteinExistence type="predicted"/>
<reference evidence="2" key="1">
    <citation type="submission" date="2019-08" db="EMBL/GenBank/DDBJ databases">
        <authorList>
            <person name="Kucharzyk K."/>
            <person name="Murdoch R.W."/>
            <person name="Higgins S."/>
            <person name="Loffler F."/>
        </authorList>
    </citation>
    <scope>NUCLEOTIDE SEQUENCE</scope>
</reference>
<dbReference type="EMBL" id="VSSQ01000497">
    <property type="protein sequence ID" value="MPL96147.1"/>
    <property type="molecule type" value="Genomic_DNA"/>
</dbReference>
<dbReference type="InterPro" id="IPR013783">
    <property type="entry name" value="Ig-like_fold"/>
</dbReference>
<protein>
    <recommendedName>
        <fullName evidence="1">PKD domain-containing protein</fullName>
    </recommendedName>
</protein>
<accession>A0A644VXW2</accession>
<sequence length="1159" mass="127682">MFRGILFFFLIIFSVFCVAQKEYHNWYFGQYCGLTFSNGAPIALTNGSNYGWSGASISDSLGNLLFYTDGSYIYDRNHNSTPNGYGFYGRSSTQGSLIVPLPNSKNLFYIINVCHWSNDFSDIPETGLFYSIFDINLRDGLGDIVVDGKNIPIYLPLSGCYAVDKLTSVRHKNNRDIWIITRNYPGNKFFSFLLTPSGINPVGKISLSLHNWITGQGQQNIGEIAISPDGATMATAYDNNEFFEIGNFNTATGLYTPGFKVFPNITPCGSNYVSVFGLEFSPDSKFLYTSIRVATINNFECAWVQQYDVSILDSASVKQSQITIGAGIAGSLQNGPDGKIYGGLFDEQYLSVIHNPNKKGLFCNFEFASVSLGEGNRKYLWGLPQMLQKYFSYINYSAACINQPTLFTPNIYPVPDSVYWNFGDAMSGANDTSTFLNTSHIYHTPGDFQVTLISYWPGGRSDTSAKTISVLPAPFPNIGDTAFICKGDSVALESDIFESYLWSSGDTTRTISVADTGTYWVKVINSFGCSGRDSVRVDYYPAPVVSDSVLISPTACGGSTGAIRELTITGVEPVSVWWLDSYDNLVGTTLDIYNLPADWYALWATDGRGCTNFIQKYYVPDAGNVLIHSVDHEPSFCDNNNGSIIIKAVTGLGDMLAYSIRQDEWLTNEGNFTNLEPGEYVVKVRVIDSTGCQAVWPDQITISNEPGPVVYTSTEPETDNNQDGTVTLTADGFGNLTYILYGIVQDTGYFTGLASGTYYYEVIDQNGCFTSDSVTVGRIQGFILSAIAGNDTICFSPQLLTIPVEVTNFNAVKAFEISLRYDATKVSCQNYTGLNDQLDGLTIEVFPALERVVAWWTGSSPVTFSATEQLFELVFTANDTGTSQLAWDQTGLSWFEGENGMLDNVEYSIGEMQVNPPAGISVNHSTVCCEGGILTIAPSVAGTQPITYQWQLPDGGTDNRDMFISFDARQENSGNYAIKITDALGCQDSIIVNARVVPLPSANFPTINDTIPFEQHFTLEATPGYFSYQWNTGDTTYYITGTEEGSYSVIIQTEEGCTTIDSAYLKDVYMPFYFNVPNAFTPNNDGLNDTFRPVVDYERVRMFSMVIYNRWGQVIYETTNPAEGWNGEDAPAGVYSWVISFSDMVGKVVKMRGSVVLVK</sequence>